<comment type="caution">
    <text evidence="1">The sequence shown here is derived from an EMBL/GenBank/DDBJ whole genome shotgun (WGS) entry which is preliminary data.</text>
</comment>
<dbReference type="Proteomes" id="UP000528460">
    <property type="component" value="Unassembled WGS sequence"/>
</dbReference>
<reference evidence="1 2" key="1">
    <citation type="submission" date="2020-05" db="EMBL/GenBank/DDBJ databases">
        <authorList>
            <person name="Whitworth D."/>
        </authorList>
    </citation>
    <scope>NUCLEOTIDE SEQUENCE [LARGE SCALE GENOMIC DNA]</scope>
    <source>
        <strain evidence="1 2">CA046A</strain>
    </source>
</reference>
<gene>
    <name evidence="1" type="ORF">HNS30_39210</name>
</gene>
<accession>A0A7Y4NJC5</accession>
<keyword evidence="1" id="KW-0418">Kinase</keyword>
<proteinExistence type="predicted"/>
<protein>
    <submittedName>
        <fullName evidence="1">Histidine kinase</fullName>
    </submittedName>
</protein>
<evidence type="ECO:0000313" key="2">
    <source>
        <dbReference type="Proteomes" id="UP000528460"/>
    </source>
</evidence>
<evidence type="ECO:0000313" key="1">
    <source>
        <dbReference type="EMBL" id="NOK15055.1"/>
    </source>
</evidence>
<organism evidence="1 2">
    <name type="scientific">Corallococcus exercitus</name>
    <dbReference type="NCBI Taxonomy" id="2316736"/>
    <lineage>
        <taxon>Bacteria</taxon>
        <taxon>Pseudomonadati</taxon>
        <taxon>Myxococcota</taxon>
        <taxon>Myxococcia</taxon>
        <taxon>Myxococcales</taxon>
        <taxon>Cystobacterineae</taxon>
        <taxon>Myxococcaceae</taxon>
        <taxon>Corallococcus</taxon>
    </lineage>
</organism>
<feature type="non-terminal residue" evidence="1">
    <location>
        <position position="102"/>
    </location>
</feature>
<dbReference type="GO" id="GO:0016301">
    <property type="term" value="F:kinase activity"/>
    <property type="evidence" value="ECO:0007669"/>
    <property type="project" value="UniProtKB-KW"/>
</dbReference>
<name>A0A7Y4NJC5_9BACT</name>
<dbReference type="AlphaFoldDB" id="A0A7Y4NJC5"/>
<dbReference type="EMBL" id="JABFJW010000620">
    <property type="protein sequence ID" value="NOK15055.1"/>
    <property type="molecule type" value="Genomic_DNA"/>
</dbReference>
<keyword evidence="1" id="KW-0808">Transferase</keyword>
<sequence>MTMVATRLGEARQYGARLPEIEERLALLAEASRLLADASLEPPAVMERLCGLVVPILGSACALRLLSEDGLWLRTVASAAAVPEARVRLQALFSQRMRADEG</sequence>